<protein>
    <submittedName>
        <fullName evidence="1">Uncharacterized protein</fullName>
    </submittedName>
</protein>
<dbReference type="RefSeq" id="WP_219854757.1">
    <property type="nucleotide sequence ID" value="NZ_BLSB01000079.1"/>
</dbReference>
<evidence type="ECO:0000313" key="1">
    <source>
        <dbReference type="EMBL" id="GFP35307.1"/>
    </source>
</evidence>
<proteinExistence type="predicted"/>
<reference evidence="1 2" key="1">
    <citation type="journal article" date="2020" name="Front. Microbiol.">
        <title>Single-cell genomics of novel Actinobacteria with the Wood-Ljungdahl pathway discovered in a serpentinizing system.</title>
        <authorList>
            <person name="Merino N."/>
            <person name="Kawai M."/>
            <person name="Boyd E.S."/>
            <person name="Colman D.R."/>
            <person name="McGlynn S.E."/>
            <person name="Nealson K.H."/>
            <person name="Kurokawa K."/>
            <person name="Hongoh Y."/>
        </authorList>
    </citation>
    <scope>NUCLEOTIDE SEQUENCE [LARGE SCALE GENOMIC DNA]</scope>
    <source>
        <strain evidence="1 2">S43</strain>
    </source>
</reference>
<evidence type="ECO:0000313" key="2">
    <source>
        <dbReference type="Proteomes" id="UP000576480"/>
    </source>
</evidence>
<gene>
    <name evidence="1" type="ORF">HKBW3S43_01099</name>
</gene>
<name>A0A6V8PSM8_9ACTN</name>
<sequence>MANMVPIGSLMKRVKDRPETTISLFQALNTSRTTVGTYFFTPSIQEFFEKILGAAGSKHGGGYWVQAEYGAGKTHFLATLSCLLMDTSEELWNELKNESVRNCRRRLEGKKLFPVILSLKGEAGVDKADNLLNVVLDQIKEELGDRNLSGKISITTEDELINWYETRSPEVKNPIDSYIEKQSGGKTKSLSPKTLASLIGQYCQENIGGPPPITSSTKKRIAHIYNQLLDSGYDALLIVIDEFEAWQRRHAVDTAESAQDEEVLETLAWVLPRDMNLEIYTIVASQMEAPAKLRGDRFINLRLLANEQDYEIIVSQRVRELIPENQPEVAQYYEYYWKEFKFLKNSNREYFYQIFPFQPRCFEVIRHITARELPTARLGIGVIYDCLGDSEILSRTNLITVNDLMVSKELVDAMGTTSYKDPYNAYLAGMNSLSDFSLDDEELSLAKWLLTTLFLWHIAYLDTPRPMSVLELTEATLTSGDVIKGEDLVEVVLEKLRDLPQISYRKDKGARFVVTREGEAKPAQIFMSFQKKITDISQIQEAWDKGLLLQPQETGGEESFFSGYKFDERKRATVEFRKLEYPGEVIVTRRWRAEYGENVTNDLHFRIVILTGPESIDVKEIKDFRIGVCVPSSLTEAARDAARDYLALSQMEEAYRDKTGSEAEQIRSWLQSKRPEVIRDLLRKQLGIYRNGTIITAHQLGIVEKNVFLLNKIDKVLDQLVPTILADAYAKPVVDSQLFKKNFSGREARNVFEGLFKKATVPAATSACINYAPALKLSTTDKPTKFNPSPNKVFELIENRVKAGEVQIWKLFEELHNQGLTNELINLYLLAFVRNGKPNVEISLRTGHSQPVDKITSFNIPQVNWRARLEIILDTLYPSSEESWNDILPFAKIVNPNLKMATAPDDVTDQERQLLQVLDDTKNQIPRIIENLRILYGKLAEDIPESKIEVIEKIKEITDVKNYGEFYAPFKDKDEYPDENAFRAKFDEFKKLKAIADQSTEIVTMKSYLNEVVLPEENTLSGDLLTIGARLKLNSLVENPTLAGPIKGQFRQFKDSYQNQYQIHHRDYYKTLKGLFEKVEEADAKIAAIIRLDKILESEPSLGKVLEEHHKGLATRVVPCPNKDPVSVENSPLCQGCRLTLTATPPKEEVEEFLREVEKGLKSNAKKMSQALTKAILEKDSGKRLDKLIKIIQVSDLVKLSEMLSDDMVVYIKKLFKEAKVITESIGVLSRIRERFAYVDEENVDELIEAFKDELKEALKEAKKKNPGKKVRISLQ</sequence>
<dbReference type="EMBL" id="BLSB01000079">
    <property type="protein sequence ID" value="GFP35307.1"/>
    <property type="molecule type" value="Genomic_DNA"/>
</dbReference>
<dbReference type="AlphaFoldDB" id="A0A6V8PSM8"/>
<comment type="caution">
    <text evidence="1">The sequence shown here is derived from an EMBL/GenBank/DDBJ whole genome shotgun (WGS) entry which is preliminary data.</text>
</comment>
<accession>A0A6V8PSM8</accession>
<dbReference type="Proteomes" id="UP000576480">
    <property type="component" value="Unassembled WGS sequence"/>
</dbReference>
<organism evidence="1 2">
    <name type="scientific">Candidatus Hakubella thermalkaliphila</name>
    <dbReference type="NCBI Taxonomy" id="2754717"/>
    <lineage>
        <taxon>Bacteria</taxon>
        <taxon>Bacillati</taxon>
        <taxon>Actinomycetota</taxon>
        <taxon>Actinomycetota incertae sedis</taxon>
        <taxon>Candidatus Hakubellales</taxon>
        <taxon>Candidatus Hakubellaceae</taxon>
        <taxon>Candidatus Hakubella</taxon>
    </lineage>
</organism>